<comment type="caution">
    <text evidence="3">The sequence shown here is derived from an EMBL/GenBank/DDBJ whole genome shotgun (WGS) entry which is preliminary data.</text>
</comment>
<dbReference type="InterPro" id="IPR050564">
    <property type="entry name" value="F420-G6PD/mer"/>
</dbReference>
<dbReference type="EMBL" id="WLYK01000012">
    <property type="protein sequence ID" value="MTD16939.1"/>
    <property type="molecule type" value="Genomic_DNA"/>
</dbReference>
<dbReference type="Proteomes" id="UP000460221">
    <property type="component" value="Unassembled WGS sequence"/>
</dbReference>
<feature type="domain" description="Luciferase-like" evidence="2">
    <location>
        <begin position="19"/>
        <end position="232"/>
    </location>
</feature>
<dbReference type="InterPro" id="IPR036661">
    <property type="entry name" value="Luciferase-like_sf"/>
</dbReference>
<evidence type="ECO:0000313" key="4">
    <source>
        <dbReference type="Proteomes" id="UP000460221"/>
    </source>
</evidence>
<evidence type="ECO:0000313" key="3">
    <source>
        <dbReference type="EMBL" id="MTD16939.1"/>
    </source>
</evidence>
<proteinExistence type="predicted"/>
<dbReference type="PANTHER" id="PTHR43244">
    <property type="match status" value="1"/>
</dbReference>
<dbReference type="Gene3D" id="3.20.20.30">
    <property type="entry name" value="Luciferase-like domain"/>
    <property type="match status" value="1"/>
</dbReference>
<sequence length="295" mass="31223">MGDHPTPQLGITFLPWWPPERLLSVATAADRAGLGEFWLWEDCFKQAGASTAGAVLARTDRVRVGVGLFPAPLRNPALLAMEIAGLDRMFPGRFLGAVGHGVQDWMRQVGAKAASPVTLLREYLTAVRSLLDGDTVTVDGRYVHLDAVALDHPPTGRATLFAGAGGPKSLALCAELADGTLVSGFRPPSTTREVRELADRVRSAAGLDPAHEIITSVPVATGPDAAERMERERLAWEAEPADGISVIGTADEIADGLRRFVEAGATSIAVQPTRDEPDPEGLAAFLGAEVAPLLR</sequence>
<protein>
    <submittedName>
        <fullName evidence="3">LLM class flavin-dependent oxidoreductase</fullName>
    </submittedName>
</protein>
<dbReference type="CDD" id="cd01097">
    <property type="entry name" value="Tetrahydromethanopterin_reductase"/>
    <property type="match status" value="1"/>
</dbReference>
<dbReference type="Pfam" id="PF00296">
    <property type="entry name" value="Bac_luciferase"/>
    <property type="match status" value="1"/>
</dbReference>
<keyword evidence="4" id="KW-1185">Reference proteome</keyword>
<dbReference type="AlphaFoldDB" id="A0A7K1FUB1"/>
<keyword evidence="1" id="KW-0560">Oxidoreductase</keyword>
<dbReference type="PANTHER" id="PTHR43244:SF1">
    <property type="entry name" value="5,10-METHYLENETETRAHYDROMETHANOPTERIN REDUCTASE"/>
    <property type="match status" value="1"/>
</dbReference>
<dbReference type="GO" id="GO:0016705">
    <property type="term" value="F:oxidoreductase activity, acting on paired donors, with incorporation or reduction of molecular oxygen"/>
    <property type="evidence" value="ECO:0007669"/>
    <property type="project" value="InterPro"/>
</dbReference>
<dbReference type="InterPro" id="IPR011251">
    <property type="entry name" value="Luciferase-like_dom"/>
</dbReference>
<evidence type="ECO:0000259" key="2">
    <source>
        <dbReference type="Pfam" id="PF00296"/>
    </source>
</evidence>
<organism evidence="3 4">
    <name type="scientific">Nakamurella alba</name>
    <dbReference type="NCBI Taxonomy" id="2665158"/>
    <lineage>
        <taxon>Bacteria</taxon>
        <taxon>Bacillati</taxon>
        <taxon>Actinomycetota</taxon>
        <taxon>Actinomycetes</taxon>
        <taxon>Nakamurellales</taxon>
        <taxon>Nakamurellaceae</taxon>
        <taxon>Nakamurella</taxon>
    </lineage>
</organism>
<name>A0A7K1FUB1_9ACTN</name>
<dbReference type="RefSeq" id="WP_154770940.1">
    <property type="nucleotide sequence ID" value="NZ_WLYK01000012.1"/>
</dbReference>
<gene>
    <name evidence="3" type="ORF">GIS00_23675</name>
</gene>
<reference evidence="3 4" key="1">
    <citation type="submission" date="2019-11" db="EMBL/GenBank/DDBJ databases">
        <authorList>
            <person name="Jiang L.-Q."/>
        </authorList>
    </citation>
    <scope>NUCLEOTIDE SEQUENCE [LARGE SCALE GENOMIC DNA]</scope>
    <source>
        <strain evidence="3 4">YIM 132087</strain>
    </source>
</reference>
<evidence type="ECO:0000256" key="1">
    <source>
        <dbReference type="ARBA" id="ARBA00023002"/>
    </source>
</evidence>
<dbReference type="SUPFAM" id="SSF51679">
    <property type="entry name" value="Bacterial luciferase-like"/>
    <property type="match status" value="1"/>
</dbReference>
<accession>A0A7K1FUB1</accession>